<name>A0ABY6U676_BIOOC</name>
<evidence type="ECO:0000256" key="1">
    <source>
        <dbReference type="ARBA" id="ARBA00001971"/>
    </source>
</evidence>
<dbReference type="PANTHER" id="PTHR24305">
    <property type="entry name" value="CYTOCHROME P450"/>
    <property type="match status" value="1"/>
</dbReference>
<protein>
    <submittedName>
        <fullName evidence="8">Uncharacterized protein</fullName>
    </submittedName>
</protein>
<keyword evidence="7" id="KW-0812">Transmembrane</keyword>
<organism evidence="8 9">
    <name type="scientific">Bionectria ochroleuca</name>
    <name type="common">Gliocladium roseum</name>
    <dbReference type="NCBI Taxonomy" id="29856"/>
    <lineage>
        <taxon>Eukaryota</taxon>
        <taxon>Fungi</taxon>
        <taxon>Dikarya</taxon>
        <taxon>Ascomycota</taxon>
        <taxon>Pezizomycotina</taxon>
        <taxon>Sordariomycetes</taxon>
        <taxon>Hypocreomycetidae</taxon>
        <taxon>Hypocreales</taxon>
        <taxon>Bionectriaceae</taxon>
        <taxon>Clonostachys</taxon>
    </lineage>
</organism>
<feature type="transmembrane region" description="Helical" evidence="7">
    <location>
        <begin position="12"/>
        <end position="38"/>
    </location>
</feature>
<keyword evidence="9" id="KW-1185">Reference proteome</keyword>
<keyword evidence="5 6" id="KW-0408">Iron</keyword>
<comment type="caution">
    <text evidence="8">The sequence shown here is derived from an EMBL/GenBank/DDBJ whole genome shotgun (WGS) entry which is preliminary data.</text>
</comment>
<gene>
    <name evidence="8" type="ORF">CLO192961_LOCUS192591</name>
</gene>
<keyword evidence="6" id="KW-0560">Oxidoreductase</keyword>
<dbReference type="PRINTS" id="PR00463">
    <property type="entry name" value="EP450I"/>
</dbReference>
<evidence type="ECO:0000256" key="7">
    <source>
        <dbReference type="SAM" id="Phobius"/>
    </source>
</evidence>
<dbReference type="Gene3D" id="1.10.630.10">
    <property type="entry name" value="Cytochrome P450"/>
    <property type="match status" value="2"/>
</dbReference>
<keyword evidence="4 6" id="KW-0479">Metal-binding</keyword>
<dbReference type="Proteomes" id="UP000766486">
    <property type="component" value="Unassembled WGS sequence"/>
</dbReference>
<dbReference type="InterPro" id="IPR050121">
    <property type="entry name" value="Cytochrome_P450_monoxygenase"/>
</dbReference>
<evidence type="ECO:0000313" key="8">
    <source>
        <dbReference type="EMBL" id="VUC26534.1"/>
    </source>
</evidence>
<dbReference type="PRINTS" id="PR00385">
    <property type="entry name" value="P450"/>
</dbReference>
<dbReference type="CDD" id="cd11058">
    <property type="entry name" value="CYP60B-like"/>
    <property type="match status" value="1"/>
</dbReference>
<dbReference type="PROSITE" id="PS00086">
    <property type="entry name" value="CYTOCHROME_P450"/>
    <property type="match status" value="1"/>
</dbReference>
<dbReference type="SUPFAM" id="SSF48264">
    <property type="entry name" value="Cytochrome P450"/>
    <property type="match status" value="1"/>
</dbReference>
<evidence type="ECO:0000313" key="9">
    <source>
        <dbReference type="Proteomes" id="UP000766486"/>
    </source>
</evidence>
<sequence>MSLAKSLPEIKGGPLGIVIVLSTAFLTFRLVLVFYRLWLHPLRNYPGPKLWAISDLPFTYVFNISGTSAKRIADFHRRYGPIIRIGPNRIAMDGSISWPQVYARRQGGQPEFEKTPGIFAPGVENAIIASPRDAHRRQRKQLAHAFSEASMREQETTINQYIKLLVKRVEEFAVVDQALNIVEWLNFTTFDIIGDLTFGESFGSLESSNYHPWVRNIFQGIKADAFTRACRNYPLFETLLISLVGGEQARQGDRNRALARSKAQARMELGMTPKGRRDFMTHMLQPTRDGKPGLSTTEIMANSPLLVVAGSETTASALDTFQEGTEIDMLSTSQLEYLHAALEETLRMYPPAVILPPRRSPGAEIEGRYVPPGVDCHVVPWATFRNPDHFLMPDSYYPERWLKPEHPLHETRFAKDNRSVFKPFSNGPRDCIGKNLAYSEMRLIVAELLYRFDVELLPGQEDWHAKQNAFLIWEKGPLFVKFTSRGVV</sequence>
<comment type="similarity">
    <text evidence="2 6">Belongs to the cytochrome P450 family.</text>
</comment>
<dbReference type="EMBL" id="CABFNS010000753">
    <property type="protein sequence ID" value="VUC26534.1"/>
    <property type="molecule type" value="Genomic_DNA"/>
</dbReference>
<dbReference type="InterPro" id="IPR002401">
    <property type="entry name" value="Cyt_P450_E_grp-I"/>
</dbReference>
<evidence type="ECO:0000256" key="5">
    <source>
        <dbReference type="ARBA" id="ARBA00023004"/>
    </source>
</evidence>
<keyword evidence="3 6" id="KW-0349">Heme</keyword>
<keyword evidence="7" id="KW-0472">Membrane</keyword>
<comment type="cofactor">
    <cofactor evidence="1">
        <name>heme</name>
        <dbReference type="ChEBI" id="CHEBI:30413"/>
    </cofactor>
</comment>
<evidence type="ECO:0000256" key="4">
    <source>
        <dbReference type="ARBA" id="ARBA00022723"/>
    </source>
</evidence>
<dbReference type="InterPro" id="IPR036396">
    <property type="entry name" value="Cyt_P450_sf"/>
</dbReference>
<evidence type="ECO:0000256" key="2">
    <source>
        <dbReference type="ARBA" id="ARBA00010617"/>
    </source>
</evidence>
<dbReference type="PANTHER" id="PTHR24305:SF210">
    <property type="entry name" value="CYTOCHROME P450 MONOOXYGENASE ASQL-RELATED"/>
    <property type="match status" value="1"/>
</dbReference>
<keyword evidence="7" id="KW-1133">Transmembrane helix</keyword>
<dbReference type="InterPro" id="IPR001128">
    <property type="entry name" value="Cyt_P450"/>
</dbReference>
<keyword evidence="6" id="KW-0503">Monooxygenase</keyword>
<evidence type="ECO:0000256" key="6">
    <source>
        <dbReference type="RuleBase" id="RU000461"/>
    </source>
</evidence>
<reference evidence="8 9" key="1">
    <citation type="submission" date="2019-06" db="EMBL/GenBank/DDBJ databases">
        <authorList>
            <person name="Broberg M."/>
        </authorList>
    </citation>
    <scope>NUCLEOTIDE SEQUENCE [LARGE SCALE GENOMIC DNA]</scope>
</reference>
<dbReference type="Pfam" id="PF00067">
    <property type="entry name" value="p450"/>
    <property type="match status" value="2"/>
</dbReference>
<proteinExistence type="inferred from homology"/>
<evidence type="ECO:0000256" key="3">
    <source>
        <dbReference type="ARBA" id="ARBA00022617"/>
    </source>
</evidence>
<dbReference type="InterPro" id="IPR017972">
    <property type="entry name" value="Cyt_P450_CS"/>
</dbReference>
<accession>A0ABY6U676</accession>